<dbReference type="Pfam" id="PF00004">
    <property type="entry name" value="AAA"/>
    <property type="match status" value="1"/>
</dbReference>
<gene>
    <name evidence="10" type="ORF">PCASD_07920</name>
</gene>
<dbReference type="InterPro" id="IPR019489">
    <property type="entry name" value="Clp_ATPase_C"/>
</dbReference>
<protein>
    <recommendedName>
        <fullName evidence="9">Clp R domain-containing protein</fullName>
    </recommendedName>
</protein>
<dbReference type="InterPro" id="IPR041546">
    <property type="entry name" value="ClpA/ClpB_AAA_lid"/>
</dbReference>
<keyword evidence="5 7" id="KW-0143">Chaperone</keyword>
<proteinExistence type="inferred from homology"/>
<reference evidence="10 11" key="1">
    <citation type="submission" date="2017-11" db="EMBL/GenBank/DDBJ databases">
        <title>De novo assembly and phasing of dikaryotic genomes from two isolates of Puccinia coronata f. sp. avenae, the causal agent of oat crown rust.</title>
        <authorList>
            <person name="Miller M.E."/>
            <person name="Zhang Y."/>
            <person name="Omidvar V."/>
            <person name="Sperschneider J."/>
            <person name="Schwessinger B."/>
            <person name="Raley C."/>
            <person name="Palmer J.M."/>
            <person name="Garnica D."/>
            <person name="Upadhyaya N."/>
            <person name="Rathjen J."/>
            <person name="Taylor J.M."/>
            <person name="Park R.F."/>
            <person name="Dodds P.N."/>
            <person name="Hirsch C.D."/>
            <person name="Kianian S.F."/>
            <person name="Figueroa M."/>
        </authorList>
    </citation>
    <scope>NUCLEOTIDE SEQUENCE [LARGE SCALE GENOMIC DNA]</scope>
    <source>
        <strain evidence="10">12SD80</strain>
    </source>
</reference>
<dbReference type="PRINTS" id="PR00300">
    <property type="entry name" value="CLPPROTEASEA"/>
</dbReference>
<dbReference type="Pfam" id="PF10431">
    <property type="entry name" value="ClpB_D2-small"/>
    <property type="match status" value="1"/>
</dbReference>
<keyword evidence="3 7" id="KW-0547">Nucleotide-binding</keyword>
<dbReference type="InterPro" id="IPR036628">
    <property type="entry name" value="Clp_N_dom_sf"/>
</dbReference>
<dbReference type="FunFam" id="3.40.50.300:FF:000010">
    <property type="entry name" value="Chaperone clpB 1, putative"/>
    <property type="match status" value="1"/>
</dbReference>
<dbReference type="InterPro" id="IPR018368">
    <property type="entry name" value="ClpA/B_CS1"/>
</dbReference>
<evidence type="ECO:0000313" key="10">
    <source>
        <dbReference type="EMBL" id="PLW39871.1"/>
    </source>
</evidence>
<evidence type="ECO:0000256" key="6">
    <source>
        <dbReference type="PROSITE-ProRule" id="PRU01251"/>
    </source>
</evidence>
<keyword evidence="2 6" id="KW-0677">Repeat</keyword>
<dbReference type="Gene3D" id="1.10.1780.10">
    <property type="entry name" value="Clp, N-terminal domain"/>
    <property type="match status" value="1"/>
</dbReference>
<dbReference type="FunFam" id="3.40.50.300:FF:000025">
    <property type="entry name" value="ATP-dependent Clp protease subunit"/>
    <property type="match status" value="1"/>
</dbReference>
<dbReference type="GO" id="GO:0070370">
    <property type="term" value="P:cellular heat acclimation"/>
    <property type="evidence" value="ECO:0007669"/>
    <property type="project" value="TreeGrafter"/>
</dbReference>
<dbReference type="CDD" id="cd19499">
    <property type="entry name" value="RecA-like_ClpB_Hsp104-like"/>
    <property type="match status" value="1"/>
</dbReference>
<dbReference type="InterPro" id="IPR028299">
    <property type="entry name" value="ClpA/B_CS2"/>
</dbReference>
<dbReference type="Pfam" id="PF07724">
    <property type="entry name" value="AAA_2"/>
    <property type="match status" value="1"/>
</dbReference>
<dbReference type="SMART" id="SM00382">
    <property type="entry name" value="AAA"/>
    <property type="match status" value="2"/>
</dbReference>
<comment type="caution">
    <text evidence="10">The sequence shown here is derived from an EMBL/GenBank/DDBJ whole genome shotgun (WGS) entry which is preliminary data.</text>
</comment>
<dbReference type="InterPro" id="IPR001270">
    <property type="entry name" value="ClpA/B"/>
</dbReference>
<dbReference type="GO" id="GO:0042026">
    <property type="term" value="P:protein refolding"/>
    <property type="evidence" value="ECO:0007669"/>
    <property type="project" value="TreeGrafter"/>
</dbReference>
<dbReference type="GO" id="GO:0005524">
    <property type="term" value="F:ATP binding"/>
    <property type="evidence" value="ECO:0007669"/>
    <property type="project" value="UniProtKB-KW"/>
</dbReference>
<dbReference type="FunFam" id="3.40.50.300:FF:000120">
    <property type="entry name" value="ATP-dependent chaperone ClpB"/>
    <property type="match status" value="1"/>
</dbReference>
<dbReference type="SMART" id="SM01086">
    <property type="entry name" value="ClpB_D2-small"/>
    <property type="match status" value="1"/>
</dbReference>
<comment type="similarity">
    <text evidence="1 7">Belongs to the ClpA/ClpB family.</text>
</comment>
<dbReference type="PROSITE" id="PS00870">
    <property type="entry name" value="CLPAB_1"/>
    <property type="match status" value="1"/>
</dbReference>
<organism evidence="10 11">
    <name type="scientific">Puccinia coronata f. sp. avenae</name>
    <dbReference type="NCBI Taxonomy" id="200324"/>
    <lineage>
        <taxon>Eukaryota</taxon>
        <taxon>Fungi</taxon>
        <taxon>Dikarya</taxon>
        <taxon>Basidiomycota</taxon>
        <taxon>Pucciniomycotina</taxon>
        <taxon>Pucciniomycetes</taxon>
        <taxon>Pucciniales</taxon>
        <taxon>Pucciniaceae</taxon>
        <taxon>Puccinia</taxon>
    </lineage>
</organism>
<feature type="coiled-coil region" evidence="8">
    <location>
        <begin position="430"/>
        <end position="544"/>
    </location>
</feature>
<dbReference type="EMBL" id="PGCI01000109">
    <property type="protein sequence ID" value="PLW39871.1"/>
    <property type="molecule type" value="Genomic_DNA"/>
</dbReference>
<dbReference type="Gene3D" id="1.10.8.60">
    <property type="match status" value="1"/>
</dbReference>
<feature type="domain" description="Clp R" evidence="9">
    <location>
        <begin position="1"/>
        <end position="161"/>
    </location>
</feature>
<dbReference type="CDD" id="cd00009">
    <property type="entry name" value="AAA"/>
    <property type="match status" value="1"/>
</dbReference>
<accession>A0A2N5UQ47</accession>
<dbReference type="PROSITE" id="PS00871">
    <property type="entry name" value="CLPAB_2"/>
    <property type="match status" value="1"/>
</dbReference>
<evidence type="ECO:0000256" key="3">
    <source>
        <dbReference type="ARBA" id="ARBA00022741"/>
    </source>
</evidence>
<sequence length="914" mass="101041">MSSSAGFSFTDKTNDALTTAIGLARERSHVHVQPIHIALALLDPTVIGTNGGTGASGGDCLFANVLDKAGADAREITRALNKRLVREPSQDPPPDQVGFSSSSTKVLKEAQKLMRQQNDGYIAQDHLILALLDDTVIKQIFKEANVSDQAIRTAISAVRAGRKVDSKNAEEGFDALRKYAIDLTAKARENLLDPVIGRDNEVRRCIRILCRRTKNNPVLIGEPGVGKTAIAEGLAQRMVNRDVPASLIGRLFSLDLGAIQAGASYKGQFEERIKSILNEVEKATEKGENIILFIDEMHLIMAGQGASSGGMDAANLIKPVLARGKLRCLGATTLAEYRKYIEKDAAFERRFQQVIVNEPSVPETISILRGLKEKYETHHGVTILDNAIVTAATLAHRYLTARRLPDSAIDLIDEAAAAVRVTRDSQPEDVDRLERKKLQIEVEAHALSKEKDDASKARLEAVNQEIAAINDELQPLKAAWEAAKSRGDKIRAVREKIDSLRAKAEDAERRYDVSTAADLRHYAIPDLEEQLAQLEAHKRMEDAKRGPSELEDDVVTSDGISEIVARWTGVPVSRLKATEKVKLRMMEKALMKQVVGQPEAVKAVADSIRLSRSGLSNESRPIASFLFCGPSGTGKTLLTKALAKFLFDSEEAICRIDGSEYSEKHSVSRLIGSPPGYVGHEEGGTLTEWVRRKPYSIVLIDEIEKASREFSQLFLQVLDDGRLTDSQGRVVSFRNCVIVMTSNLGAAFLNELEEDDHIPDSTRSLVHAAIRAHFAPEFINRIDATIIFNKLGSAQIRSIVDVRLAEIQKRLQVNGKNIQLEVDDQARNWLGQAGFNPQYGARPLNRTIQNELLHPLSRMILDERIRDGEPARISADWKLNRLVIFPNHEPLAMDLDDEQDVLSDDDDIKIEDVN</sequence>
<dbReference type="GO" id="GO:0016887">
    <property type="term" value="F:ATP hydrolysis activity"/>
    <property type="evidence" value="ECO:0007669"/>
    <property type="project" value="InterPro"/>
</dbReference>
<dbReference type="GO" id="GO:0051087">
    <property type="term" value="F:protein-folding chaperone binding"/>
    <property type="evidence" value="ECO:0007669"/>
    <property type="project" value="TreeGrafter"/>
</dbReference>
<dbReference type="Gene3D" id="3.40.50.300">
    <property type="entry name" value="P-loop containing nucleotide triphosphate hydrolases"/>
    <property type="match status" value="3"/>
</dbReference>
<keyword evidence="4 7" id="KW-0067">ATP-binding</keyword>
<dbReference type="Pfam" id="PF17871">
    <property type="entry name" value="AAA_lid_9"/>
    <property type="match status" value="1"/>
</dbReference>
<dbReference type="GO" id="GO:0043335">
    <property type="term" value="P:protein unfolding"/>
    <property type="evidence" value="ECO:0007669"/>
    <property type="project" value="TreeGrafter"/>
</dbReference>
<dbReference type="Pfam" id="PF02861">
    <property type="entry name" value="Clp_N"/>
    <property type="match status" value="1"/>
</dbReference>
<keyword evidence="8" id="KW-0175">Coiled coil</keyword>
<dbReference type="AlphaFoldDB" id="A0A2N5UQ47"/>
<dbReference type="InterPro" id="IPR027417">
    <property type="entry name" value="P-loop_NTPase"/>
</dbReference>
<dbReference type="InterPro" id="IPR050130">
    <property type="entry name" value="ClpA_ClpB"/>
</dbReference>
<evidence type="ECO:0000256" key="5">
    <source>
        <dbReference type="ARBA" id="ARBA00023186"/>
    </source>
</evidence>
<evidence type="ECO:0000256" key="7">
    <source>
        <dbReference type="RuleBase" id="RU004432"/>
    </source>
</evidence>
<evidence type="ECO:0000256" key="8">
    <source>
        <dbReference type="SAM" id="Coils"/>
    </source>
</evidence>
<evidence type="ECO:0000256" key="2">
    <source>
        <dbReference type="ARBA" id="ARBA00022737"/>
    </source>
</evidence>
<evidence type="ECO:0000259" key="9">
    <source>
        <dbReference type="PROSITE" id="PS51903"/>
    </source>
</evidence>
<dbReference type="SUPFAM" id="SSF81923">
    <property type="entry name" value="Double Clp-N motif"/>
    <property type="match status" value="1"/>
</dbReference>
<dbReference type="PANTHER" id="PTHR11638">
    <property type="entry name" value="ATP-DEPENDENT CLP PROTEASE"/>
    <property type="match status" value="1"/>
</dbReference>
<name>A0A2N5UQ47_9BASI</name>
<dbReference type="GO" id="GO:0051082">
    <property type="term" value="F:unfolded protein binding"/>
    <property type="evidence" value="ECO:0007669"/>
    <property type="project" value="TreeGrafter"/>
</dbReference>
<evidence type="ECO:0000256" key="4">
    <source>
        <dbReference type="ARBA" id="ARBA00022840"/>
    </source>
</evidence>
<dbReference type="Proteomes" id="UP000235392">
    <property type="component" value="Unassembled WGS sequence"/>
</dbReference>
<dbReference type="InterPro" id="IPR004176">
    <property type="entry name" value="Clp_R_N"/>
</dbReference>
<dbReference type="InterPro" id="IPR003593">
    <property type="entry name" value="AAA+_ATPase"/>
</dbReference>
<dbReference type="PANTHER" id="PTHR11638:SF18">
    <property type="entry name" value="HEAT SHOCK PROTEIN 104"/>
    <property type="match status" value="1"/>
</dbReference>
<evidence type="ECO:0000256" key="1">
    <source>
        <dbReference type="ARBA" id="ARBA00008675"/>
    </source>
</evidence>
<dbReference type="PROSITE" id="PS51903">
    <property type="entry name" value="CLP_R"/>
    <property type="match status" value="1"/>
</dbReference>
<dbReference type="SUPFAM" id="SSF52540">
    <property type="entry name" value="P-loop containing nucleoside triphosphate hydrolases"/>
    <property type="match status" value="2"/>
</dbReference>
<dbReference type="GO" id="GO:0005829">
    <property type="term" value="C:cytosol"/>
    <property type="evidence" value="ECO:0007669"/>
    <property type="project" value="TreeGrafter"/>
</dbReference>
<evidence type="ECO:0000313" key="11">
    <source>
        <dbReference type="Proteomes" id="UP000235392"/>
    </source>
</evidence>
<dbReference type="InterPro" id="IPR003959">
    <property type="entry name" value="ATPase_AAA_core"/>
</dbReference>